<keyword evidence="9" id="KW-1185">Reference proteome</keyword>
<dbReference type="GO" id="GO:0000978">
    <property type="term" value="F:RNA polymerase II cis-regulatory region sequence-specific DNA binding"/>
    <property type="evidence" value="ECO:0007669"/>
    <property type="project" value="TreeGrafter"/>
</dbReference>
<accession>A0A507C823</accession>
<reference evidence="8 9" key="1">
    <citation type="journal article" date="2019" name="Sci. Rep.">
        <title>Comparative genomics of chytrid fungi reveal insights into the obligate biotrophic and pathogenic lifestyle of Synchytrium endobioticum.</title>
        <authorList>
            <person name="van de Vossenberg B.T.L.H."/>
            <person name="Warris S."/>
            <person name="Nguyen H.D.T."/>
            <person name="van Gent-Pelzer M.P.E."/>
            <person name="Joly D.L."/>
            <person name="van de Geest H.C."/>
            <person name="Bonants P.J.M."/>
            <person name="Smith D.S."/>
            <person name="Levesque C.A."/>
            <person name="van der Lee T.A.J."/>
        </authorList>
    </citation>
    <scope>NUCLEOTIDE SEQUENCE [LARGE SCALE GENOMIC DNA]</scope>
    <source>
        <strain evidence="8 9">JEL517</strain>
    </source>
</reference>
<feature type="region of interest" description="Disordered" evidence="6">
    <location>
        <begin position="417"/>
        <end position="453"/>
    </location>
</feature>
<keyword evidence="2" id="KW-0805">Transcription regulation</keyword>
<dbReference type="PANTHER" id="PTHR15741">
    <property type="entry name" value="BASIC HELIX-LOOP-HELIX ZIP TRANSCRIPTION FACTOR"/>
    <property type="match status" value="1"/>
</dbReference>
<evidence type="ECO:0000313" key="9">
    <source>
        <dbReference type="Proteomes" id="UP000319731"/>
    </source>
</evidence>
<dbReference type="InterPro" id="IPR011598">
    <property type="entry name" value="bHLH_dom"/>
</dbReference>
<dbReference type="RefSeq" id="XP_031026194.1">
    <property type="nucleotide sequence ID" value="XM_031167930.1"/>
</dbReference>
<protein>
    <recommendedName>
        <fullName evidence="7">BHLH domain-containing protein</fullName>
    </recommendedName>
</protein>
<evidence type="ECO:0000313" key="8">
    <source>
        <dbReference type="EMBL" id="TPX35762.1"/>
    </source>
</evidence>
<dbReference type="OrthoDB" id="5778525at2759"/>
<gene>
    <name evidence="8" type="ORF">SmJEL517_g02002</name>
</gene>
<evidence type="ECO:0000259" key="7">
    <source>
        <dbReference type="PROSITE" id="PS50888"/>
    </source>
</evidence>
<comment type="caution">
    <text evidence="8">The sequence shown here is derived from an EMBL/GenBank/DDBJ whole genome shotgun (WGS) entry which is preliminary data.</text>
</comment>
<dbReference type="CDD" id="cd11405">
    <property type="entry name" value="bHLHzip_MLXIP_like"/>
    <property type="match status" value="1"/>
</dbReference>
<dbReference type="Gene3D" id="4.10.280.10">
    <property type="entry name" value="Helix-loop-helix DNA-binding domain"/>
    <property type="match status" value="1"/>
</dbReference>
<feature type="compositionally biased region" description="Low complexity" evidence="6">
    <location>
        <begin position="181"/>
        <end position="196"/>
    </location>
</feature>
<feature type="domain" description="BHLH" evidence="7">
    <location>
        <begin position="349"/>
        <end position="401"/>
    </location>
</feature>
<feature type="compositionally biased region" description="Basic and acidic residues" evidence="6">
    <location>
        <begin position="345"/>
        <end position="359"/>
    </location>
</feature>
<dbReference type="SMART" id="SM00353">
    <property type="entry name" value="HLH"/>
    <property type="match status" value="1"/>
</dbReference>
<feature type="region of interest" description="Disordered" evidence="6">
    <location>
        <begin position="230"/>
        <end position="363"/>
    </location>
</feature>
<feature type="compositionally biased region" description="Low complexity" evidence="6">
    <location>
        <begin position="299"/>
        <end position="308"/>
    </location>
</feature>
<dbReference type="Proteomes" id="UP000319731">
    <property type="component" value="Unassembled WGS sequence"/>
</dbReference>
<evidence type="ECO:0000256" key="4">
    <source>
        <dbReference type="ARBA" id="ARBA00023163"/>
    </source>
</evidence>
<dbReference type="Pfam" id="PF00010">
    <property type="entry name" value="HLH"/>
    <property type="match status" value="1"/>
</dbReference>
<evidence type="ECO:0000256" key="1">
    <source>
        <dbReference type="ARBA" id="ARBA00004123"/>
    </source>
</evidence>
<feature type="compositionally biased region" description="Basic residues" evidence="6">
    <location>
        <begin position="253"/>
        <end position="268"/>
    </location>
</feature>
<dbReference type="GO" id="GO:0005634">
    <property type="term" value="C:nucleus"/>
    <property type="evidence" value="ECO:0007669"/>
    <property type="project" value="UniProtKB-SubCell"/>
</dbReference>
<dbReference type="STRING" id="1806994.A0A507C823"/>
<dbReference type="GO" id="GO:0000981">
    <property type="term" value="F:DNA-binding transcription factor activity, RNA polymerase II-specific"/>
    <property type="evidence" value="ECO:0007669"/>
    <property type="project" value="TreeGrafter"/>
</dbReference>
<dbReference type="PROSITE" id="PS50888">
    <property type="entry name" value="BHLH"/>
    <property type="match status" value="1"/>
</dbReference>
<evidence type="ECO:0000256" key="2">
    <source>
        <dbReference type="ARBA" id="ARBA00023015"/>
    </source>
</evidence>
<organism evidence="8 9">
    <name type="scientific">Synchytrium microbalum</name>
    <dbReference type="NCBI Taxonomy" id="1806994"/>
    <lineage>
        <taxon>Eukaryota</taxon>
        <taxon>Fungi</taxon>
        <taxon>Fungi incertae sedis</taxon>
        <taxon>Chytridiomycota</taxon>
        <taxon>Chytridiomycota incertae sedis</taxon>
        <taxon>Chytridiomycetes</taxon>
        <taxon>Synchytriales</taxon>
        <taxon>Synchytriaceae</taxon>
        <taxon>Synchytrium</taxon>
    </lineage>
</organism>
<keyword evidence="3" id="KW-0238">DNA-binding</keyword>
<name>A0A507C823_9FUNG</name>
<proteinExistence type="predicted"/>
<keyword evidence="4" id="KW-0804">Transcription</keyword>
<evidence type="ECO:0000256" key="5">
    <source>
        <dbReference type="ARBA" id="ARBA00023242"/>
    </source>
</evidence>
<dbReference type="PANTHER" id="PTHR15741:SF27">
    <property type="entry name" value="TRANSCRIPTION FACTOR AP-4"/>
    <property type="match status" value="1"/>
</dbReference>
<feature type="compositionally biased region" description="Polar residues" evidence="6">
    <location>
        <begin position="44"/>
        <end position="55"/>
    </location>
</feature>
<dbReference type="InterPro" id="IPR036638">
    <property type="entry name" value="HLH_DNA-bd_sf"/>
</dbReference>
<dbReference type="GeneID" id="42003227"/>
<dbReference type="SUPFAM" id="SSF47459">
    <property type="entry name" value="HLH, helix-loop-helix DNA-binding domain"/>
    <property type="match status" value="1"/>
</dbReference>
<evidence type="ECO:0000256" key="3">
    <source>
        <dbReference type="ARBA" id="ARBA00023125"/>
    </source>
</evidence>
<dbReference type="InterPro" id="IPR052207">
    <property type="entry name" value="Max-like/E-box_TFs"/>
</dbReference>
<evidence type="ECO:0000256" key="6">
    <source>
        <dbReference type="SAM" id="MobiDB-lite"/>
    </source>
</evidence>
<feature type="region of interest" description="Disordered" evidence="6">
    <location>
        <begin position="181"/>
        <end position="202"/>
    </location>
</feature>
<feature type="compositionally biased region" description="Acidic residues" evidence="6">
    <location>
        <begin position="424"/>
        <end position="434"/>
    </location>
</feature>
<dbReference type="AlphaFoldDB" id="A0A507C823"/>
<feature type="compositionally biased region" description="Acidic residues" evidence="6">
    <location>
        <begin position="312"/>
        <end position="322"/>
    </location>
</feature>
<feature type="compositionally biased region" description="Low complexity" evidence="6">
    <location>
        <begin position="332"/>
        <end position="341"/>
    </location>
</feature>
<feature type="region of interest" description="Disordered" evidence="6">
    <location>
        <begin position="44"/>
        <end position="84"/>
    </location>
</feature>
<dbReference type="EMBL" id="QEAO01000007">
    <property type="protein sequence ID" value="TPX35762.1"/>
    <property type="molecule type" value="Genomic_DNA"/>
</dbReference>
<sequence>MLTNNLKTNPTVPFESDNYLPEGHILSEQERTFFGNFLDSLAGSPTSKTTQNSNELHPGPTSILSNHGHTHDRKEPPAHTTAASASARMYLPVEPCVSRSMTIPASPPRAYPSQLYYPPYSAAISSNTTLRQIEAQLAAQHHQQRRQSTSNEIITTAIDNNNNAAPTQPHVPLVSNAPSIPFQQQQQSQPKQVPPIGKAAKNNSCTPVTSSIIVPSQPPLQVAIPTVAESATPSVNHNTSSSPLPPPTTQSSSRRRSSTASTSRKRKASSTIEAPSTKKVAAAAIGTGDWPSPKDNEPSSSKSTKTSSNQREDDEDAPDDTNADSRSGGGASSSSRSRNAAKGLLSEEEKRNNHIESEKKRRQNIRTGFDQLLDLVPNVRRQPRLSEAEILQHALGYVKTLLQTKTDLKAKATRLRGHLRDVDSDSDDSSDDDALNLNLRRPQHQSGGSSSSS</sequence>
<keyword evidence="5" id="KW-0539">Nucleus</keyword>
<dbReference type="GO" id="GO:0046983">
    <property type="term" value="F:protein dimerization activity"/>
    <property type="evidence" value="ECO:0007669"/>
    <property type="project" value="InterPro"/>
</dbReference>
<comment type="subcellular location">
    <subcellularLocation>
        <location evidence="1">Nucleus</location>
    </subcellularLocation>
</comment>